<accession>A0A1I0GWP9</accession>
<organism evidence="4 5">
    <name type="scientific">Hymenobacter actinosclerus</name>
    <dbReference type="NCBI Taxonomy" id="82805"/>
    <lineage>
        <taxon>Bacteria</taxon>
        <taxon>Pseudomonadati</taxon>
        <taxon>Bacteroidota</taxon>
        <taxon>Cytophagia</taxon>
        <taxon>Cytophagales</taxon>
        <taxon>Hymenobacteraceae</taxon>
        <taxon>Hymenobacter</taxon>
    </lineage>
</organism>
<dbReference type="AlphaFoldDB" id="A0A1I0GWP9"/>
<proteinExistence type="predicted"/>
<dbReference type="PANTHER" id="PTHR12526:SF510">
    <property type="entry name" value="D-INOSITOL 3-PHOSPHATE GLYCOSYLTRANSFERASE"/>
    <property type="match status" value="1"/>
</dbReference>
<name>A0A1I0GWP9_9BACT</name>
<dbReference type="Pfam" id="PF13439">
    <property type="entry name" value="Glyco_transf_4"/>
    <property type="match status" value="1"/>
</dbReference>
<dbReference type="InterPro" id="IPR028098">
    <property type="entry name" value="Glyco_trans_4-like_N"/>
</dbReference>
<keyword evidence="2 4" id="KW-0808">Transferase</keyword>
<evidence type="ECO:0000313" key="5">
    <source>
        <dbReference type="Proteomes" id="UP000198697"/>
    </source>
</evidence>
<dbReference type="GO" id="GO:0016757">
    <property type="term" value="F:glycosyltransferase activity"/>
    <property type="evidence" value="ECO:0007669"/>
    <property type="project" value="UniProtKB-KW"/>
</dbReference>
<keyword evidence="5" id="KW-1185">Reference proteome</keyword>
<gene>
    <name evidence="4" type="ORF">SAMN04487998_2630</name>
</gene>
<dbReference type="CDD" id="cd03801">
    <property type="entry name" value="GT4_PimA-like"/>
    <property type="match status" value="1"/>
</dbReference>
<evidence type="ECO:0000313" key="4">
    <source>
        <dbReference type="EMBL" id="SET75663.1"/>
    </source>
</evidence>
<dbReference type="Pfam" id="PF13692">
    <property type="entry name" value="Glyco_trans_1_4"/>
    <property type="match status" value="1"/>
</dbReference>
<evidence type="ECO:0000256" key="1">
    <source>
        <dbReference type="ARBA" id="ARBA00022676"/>
    </source>
</evidence>
<dbReference type="Proteomes" id="UP000198697">
    <property type="component" value="Unassembled WGS sequence"/>
</dbReference>
<sequence length="407" mass="44711">MAEQGHTVYLFNQGEQLVDKGMVAQYLSPKVPVIAMDRYPLVNKLCWKINALLYRLGARFSFHEKCKTLLLLFAVIYYRIEVVHGHEVLVENSRLTTLCRWLSVPVVITDHGGYSMLIKMGNWSFVPFANLGKAVVAVSNNAAQLLRHSGATAFSEEMRVLGARIMAADFQSEHNTVQQGQNAVTAPLTVPVVTIYNGVRAASAAVLSQVPDRRELGIEPTDLVFGMIGRGTEQKGWHYAVDAFLRLLENNPDRAMKFLCMGEGPALDDIRTRLGGQQPAIIFVGNVDNPHQYMPLCDIGLMPSCFSEGLPLSIIEFYEHGIPVIASNLGGIPEIITPANEAPGGQLVAMQPQGTPQPESLLSCMQQYIDAPAALAAHGQGARRIRTKFDMDTCAKAYQQLFTEILA</sequence>
<dbReference type="PANTHER" id="PTHR12526">
    <property type="entry name" value="GLYCOSYLTRANSFERASE"/>
    <property type="match status" value="1"/>
</dbReference>
<keyword evidence="1" id="KW-0328">Glycosyltransferase</keyword>
<evidence type="ECO:0000259" key="3">
    <source>
        <dbReference type="Pfam" id="PF13439"/>
    </source>
</evidence>
<dbReference type="EMBL" id="FOHS01000003">
    <property type="protein sequence ID" value="SET75663.1"/>
    <property type="molecule type" value="Genomic_DNA"/>
</dbReference>
<dbReference type="SUPFAM" id="SSF53756">
    <property type="entry name" value="UDP-Glycosyltransferase/glycogen phosphorylase"/>
    <property type="match status" value="1"/>
</dbReference>
<protein>
    <submittedName>
        <fullName evidence="4">Glycosyltransferase involved in cell wall bisynthesis</fullName>
    </submittedName>
</protein>
<feature type="domain" description="Glycosyltransferase subfamily 4-like N-terminal" evidence="3">
    <location>
        <begin position="5"/>
        <end position="150"/>
    </location>
</feature>
<reference evidence="5" key="1">
    <citation type="submission" date="2016-10" db="EMBL/GenBank/DDBJ databases">
        <authorList>
            <person name="Varghese N."/>
            <person name="Submissions S."/>
        </authorList>
    </citation>
    <scope>NUCLEOTIDE SEQUENCE [LARGE SCALE GENOMIC DNA]</scope>
    <source>
        <strain evidence="5">DSM 15310</strain>
    </source>
</reference>
<dbReference type="STRING" id="82805.SAMN04487998_2630"/>
<dbReference type="Gene3D" id="3.40.50.2000">
    <property type="entry name" value="Glycogen Phosphorylase B"/>
    <property type="match status" value="2"/>
</dbReference>
<evidence type="ECO:0000256" key="2">
    <source>
        <dbReference type="ARBA" id="ARBA00022679"/>
    </source>
</evidence>